<dbReference type="InterPro" id="IPR023393">
    <property type="entry name" value="START-like_dom_sf"/>
</dbReference>
<name>A0A8T8I6I5_9PSEU</name>
<evidence type="ECO:0000313" key="2">
    <source>
        <dbReference type="Proteomes" id="UP000671828"/>
    </source>
</evidence>
<proteinExistence type="predicted"/>
<organism evidence="1 2">
    <name type="scientific">Saccharothrix algeriensis</name>
    <dbReference type="NCBI Taxonomy" id="173560"/>
    <lineage>
        <taxon>Bacteria</taxon>
        <taxon>Bacillati</taxon>
        <taxon>Actinomycetota</taxon>
        <taxon>Actinomycetes</taxon>
        <taxon>Pseudonocardiales</taxon>
        <taxon>Pseudonocardiaceae</taxon>
        <taxon>Saccharothrix</taxon>
    </lineage>
</organism>
<dbReference type="InterPro" id="IPR019587">
    <property type="entry name" value="Polyketide_cyclase/dehydratase"/>
</dbReference>
<feature type="non-terminal residue" evidence="1">
    <location>
        <position position="174"/>
    </location>
</feature>
<protein>
    <submittedName>
        <fullName evidence="1">SRPBCC family protein</fullName>
    </submittedName>
</protein>
<dbReference type="EMBL" id="CP072788">
    <property type="protein sequence ID" value="QTR06367.1"/>
    <property type="molecule type" value="Genomic_DNA"/>
</dbReference>
<gene>
    <name evidence="1" type="ORF">J7S33_24195</name>
</gene>
<dbReference type="AlphaFoldDB" id="A0A8T8I6I5"/>
<dbReference type="Pfam" id="PF10604">
    <property type="entry name" value="Polyketide_cyc2"/>
    <property type="match status" value="1"/>
</dbReference>
<dbReference type="SUPFAM" id="SSF55961">
    <property type="entry name" value="Bet v1-like"/>
    <property type="match status" value="1"/>
</dbReference>
<dbReference type="Gene3D" id="3.30.530.20">
    <property type="match status" value="1"/>
</dbReference>
<sequence>MATMPLNSYRFRSVWRVDLPPVDVFDVLADLGSYPHWWPEVRQARQIAENAAELRCRSLLPYDLVFQTWHNAKEPAAGLLRADLVGDLDGTASWRVLPDGPGSRLVYDQEVTVRKPLLRGLALVGRPFLKANHEVMMRNGRRGLRTYLAGYRGARRLATTPPAADAPGRPGARR</sequence>
<reference evidence="1" key="1">
    <citation type="submission" date="2021-04" db="EMBL/GenBank/DDBJ databases">
        <title>Saccharothrix algeriensis WGS.</title>
        <authorList>
            <person name="Stuskova K."/>
            <person name="Hakalova E."/>
            <person name="Tebbal A.B."/>
            <person name="Eichmeier A."/>
        </authorList>
    </citation>
    <scope>NUCLEOTIDE SEQUENCE</scope>
    <source>
        <strain evidence="1">NRRL B-24137</strain>
    </source>
</reference>
<accession>A0A8T8I6I5</accession>
<evidence type="ECO:0000313" key="1">
    <source>
        <dbReference type="EMBL" id="QTR06367.1"/>
    </source>
</evidence>
<dbReference type="Proteomes" id="UP000671828">
    <property type="component" value="Chromosome"/>
</dbReference>